<proteinExistence type="inferred from homology"/>
<reference evidence="5 6" key="1">
    <citation type="submission" date="2015-06" db="EMBL/GenBank/DDBJ databases">
        <title>Marinobacter subterrani, a genetically tractable neutrophilic iron-oxidizing strain isolated from the Soudan Iron Mine.</title>
        <authorList>
            <person name="Bonis B.M."/>
            <person name="Gralnick J.A."/>
        </authorList>
    </citation>
    <scope>NUCLEOTIDE SEQUENCE [LARGE SCALE GENOMIC DNA]</scope>
    <source>
        <strain evidence="5 6">JG233</strain>
    </source>
</reference>
<keyword evidence="6" id="KW-1185">Reference proteome</keyword>
<sequence length="319" mass="34196">MQRRDFLGLSVAAGLSAAGLPGCSKPVPLAFGIHPWIGYEPLYLAKDFGWLPESVILSSGASSKDSMAGLLSGKLQGAALTLDETIRVWSKGKELVAVAVADVSAGADALIVRPSITDLSELRGKRIAVETNGVSGIMLLKILELAGLARSDMVPVDLPVNEHVGAWSRGEVDASVSYEPIATKLEREGGVRLFDSSDMPETIFDLLVVTRDTAEANPAAVRDLVMAHFKGLRHLVRSMHDSVYRVASHQGVRPEDVRSALATVMLPDLAANQRYLSGAGRVEAMARSLSELMLRTGMIRKEPGFRRLCDPSFLPGSLP</sequence>
<gene>
    <name evidence="5" type="ORF">Msub_12928</name>
</gene>
<dbReference type="STRING" id="1658765.Msub_12928"/>
<evidence type="ECO:0000256" key="2">
    <source>
        <dbReference type="ARBA" id="ARBA00010742"/>
    </source>
</evidence>
<dbReference type="Pfam" id="PF09084">
    <property type="entry name" value="NMT1"/>
    <property type="match status" value="1"/>
</dbReference>
<dbReference type="OrthoDB" id="5292144at2"/>
<evidence type="ECO:0000256" key="1">
    <source>
        <dbReference type="ARBA" id="ARBA00004418"/>
    </source>
</evidence>
<evidence type="ECO:0000313" key="5">
    <source>
        <dbReference type="EMBL" id="KMQ76714.1"/>
    </source>
</evidence>
<keyword evidence="3" id="KW-0732">Signal</keyword>
<protein>
    <submittedName>
        <fullName evidence="5">ABC-type nitrate/sulfonate/bicarbonate transport system, periplasmic component</fullName>
    </submittedName>
</protein>
<name>A0A0J7JFM1_9GAMM</name>
<comment type="similarity">
    <text evidence="2">Belongs to the bacterial solute-binding protein SsuA/TauA family.</text>
</comment>
<evidence type="ECO:0000313" key="6">
    <source>
        <dbReference type="Proteomes" id="UP000036102"/>
    </source>
</evidence>
<dbReference type="PANTHER" id="PTHR30024">
    <property type="entry name" value="ALIPHATIC SULFONATES-BINDING PROTEIN-RELATED"/>
    <property type="match status" value="1"/>
</dbReference>
<dbReference type="Gene3D" id="3.40.190.10">
    <property type="entry name" value="Periplasmic binding protein-like II"/>
    <property type="match status" value="2"/>
</dbReference>
<accession>A0A0J7JFM1</accession>
<dbReference type="SUPFAM" id="SSF53850">
    <property type="entry name" value="Periplasmic binding protein-like II"/>
    <property type="match status" value="1"/>
</dbReference>
<evidence type="ECO:0000259" key="4">
    <source>
        <dbReference type="Pfam" id="PF09084"/>
    </source>
</evidence>
<dbReference type="PATRIC" id="fig|1658765.3.peg.2952"/>
<dbReference type="Proteomes" id="UP000036102">
    <property type="component" value="Unassembled WGS sequence"/>
</dbReference>
<feature type="domain" description="SsuA/THI5-like" evidence="4">
    <location>
        <begin position="41"/>
        <end position="235"/>
    </location>
</feature>
<dbReference type="EMBL" id="LFBU01000001">
    <property type="protein sequence ID" value="KMQ76714.1"/>
    <property type="molecule type" value="Genomic_DNA"/>
</dbReference>
<comment type="subcellular location">
    <subcellularLocation>
        <location evidence="1">Periplasm</location>
    </subcellularLocation>
</comment>
<dbReference type="RefSeq" id="WP_048496648.1">
    <property type="nucleotide sequence ID" value="NZ_LFBU01000001.1"/>
</dbReference>
<evidence type="ECO:0000256" key="3">
    <source>
        <dbReference type="ARBA" id="ARBA00022729"/>
    </source>
</evidence>
<dbReference type="InterPro" id="IPR015168">
    <property type="entry name" value="SsuA/THI5"/>
</dbReference>
<dbReference type="GO" id="GO:0042597">
    <property type="term" value="C:periplasmic space"/>
    <property type="evidence" value="ECO:0007669"/>
    <property type="project" value="UniProtKB-SubCell"/>
</dbReference>
<comment type="caution">
    <text evidence="5">The sequence shown here is derived from an EMBL/GenBank/DDBJ whole genome shotgun (WGS) entry which is preliminary data.</text>
</comment>
<dbReference type="AlphaFoldDB" id="A0A0J7JFM1"/>
<dbReference type="PANTHER" id="PTHR30024:SF47">
    <property type="entry name" value="TAURINE-BINDING PERIPLASMIC PROTEIN"/>
    <property type="match status" value="1"/>
</dbReference>
<organism evidence="5 6">
    <name type="scientific">Marinobacter subterrani</name>
    <dbReference type="NCBI Taxonomy" id="1658765"/>
    <lineage>
        <taxon>Bacteria</taxon>
        <taxon>Pseudomonadati</taxon>
        <taxon>Pseudomonadota</taxon>
        <taxon>Gammaproteobacteria</taxon>
        <taxon>Pseudomonadales</taxon>
        <taxon>Marinobacteraceae</taxon>
        <taxon>Marinobacter</taxon>
    </lineage>
</organism>